<dbReference type="PROSITE" id="PS50979">
    <property type="entry name" value="BC"/>
    <property type="match status" value="1"/>
</dbReference>
<dbReference type="PANTHER" id="PTHR45007">
    <property type="entry name" value="CARBOXYLASE, PUTATIVE (AFU_ORTHOLOGUE AFUA_5G07570)-RELATED"/>
    <property type="match status" value="1"/>
</dbReference>
<dbReference type="PROSITE" id="PS50975">
    <property type="entry name" value="ATP_GRASP"/>
    <property type="match status" value="1"/>
</dbReference>
<evidence type="ECO:0000256" key="3">
    <source>
        <dbReference type="ARBA" id="ARBA00022840"/>
    </source>
</evidence>
<feature type="domain" description="Biotin carboxylation" evidence="6">
    <location>
        <begin position="1"/>
        <end position="440"/>
    </location>
</feature>
<keyword evidence="2 4" id="KW-0547">Nucleotide-binding</keyword>
<dbReference type="EC" id="6.3.4.14" evidence="7"/>
<feature type="domain" description="ATP-grasp" evidence="5">
    <location>
        <begin position="116"/>
        <end position="311"/>
    </location>
</feature>
<dbReference type="SUPFAM" id="SSF56059">
    <property type="entry name" value="Glutathione synthetase ATP-binding domain-like"/>
    <property type="match status" value="1"/>
</dbReference>
<dbReference type="InterPro" id="IPR011054">
    <property type="entry name" value="Rudment_hybrid_motif"/>
</dbReference>
<dbReference type="Pfam" id="PF02785">
    <property type="entry name" value="Biotin_carb_C"/>
    <property type="match status" value="1"/>
</dbReference>
<dbReference type="InterPro" id="IPR011761">
    <property type="entry name" value="ATP-grasp"/>
</dbReference>
<evidence type="ECO:0000256" key="1">
    <source>
        <dbReference type="ARBA" id="ARBA00022598"/>
    </source>
</evidence>
<dbReference type="PANTHER" id="PTHR45007:SF1">
    <property type="entry name" value="CARBOXYLASE, PUTATIVE (AFU_ORTHOLOGUE AFUA_5G07570)-RELATED"/>
    <property type="match status" value="1"/>
</dbReference>
<dbReference type="InterPro" id="IPR005479">
    <property type="entry name" value="CPAse_ATP-bd"/>
</dbReference>
<dbReference type="InterPro" id="IPR011764">
    <property type="entry name" value="Biotin_carboxylation_dom"/>
</dbReference>
<dbReference type="EMBL" id="JQ844208">
    <property type="protein sequence ID" value="AGS52772.1"/>
    <property type="molecule type" value="Genomic_DNA"/>
</dbReference>
<dbReference type="GO" id="GO:0046872">
    <property type="term" value="F:metal ion binding"/>
    <property type="evidence" value="ECO:0007669"/>
    <property type="project" value="InterPro"/>
</dbReference>
<dbReference type="Pfam" id="PF02786">
    <property type="entry name" value="CPSase_L_D2"/>
    <property type="match status" value="1"/>
</dbReference>
<dbReference type="SUPFAM" id="SSF51246">
    <property type="entry name" value="Rudiment single hybrid motif"/>
    <property type="match status" value="1"/>
</dbReference>
<dbReference type="InterPro" id="IPR005481">
    <property type="entry name" value="BC-like_N"/>
</dbReference>
<dbReference type="InterPro" id="IPR016185">
    <property type="entry name" value="PreATP-grasp_dom_sf"/>
</dbReference>
<name>A0A806JZR1_9BACT</name>
<protein>
    <submittedName>
        <fullName evidence="7">Acetyl-CoA carboxylase</fullName>
        <ecNumber evidence="7">6.3.4.14</ecNumber>
        <ecNumber evidence="7">6.4.1.2</ecNumber>
    </submittedName>
</protein>
<keyword evidence="1 7" id="KW-0436">Ligase</keyword>
<dbReference type="SUPFAM" id="SSF52440">
    <property type="entry name" value="PreATP-grasp domain"/>
    <property type="match status" value="1"/>
</dbReference>
<sequence length="496" mass="54265">MANRGLIQAACVRAIKSLGAEAVALCEEADFNQVGVREASRAYVISSKKTSSPYLDVDEVLKAAVECKVDAVHPGYGFLAENTELSKKLTERGIAFIAPTRLAKGRSTSENKKFLGEIAVKAGVAVLPHSAVFENTADLAGEAKNIGYPLMVKAPAASGGRCIREARSESELKTAVESVIRQCERFGYEKSVYLEKTLTHPHVISFPVLRDKNGKSIIFPELDGSVQFRFRRLLVESPSPSLSKEARGKIMSTLPALIDGLGIVGYASVDFFITENDVYFVDVKETIQHFHGVTNLLTGVDILREQIRLHSSEPLLLQKDSIRSEGSVVAVNIDAMDPYNNFAPSPGKIERMFVPYGEGIVVQSPFVSGDTVSPNYESVLAKIMAYSGTREKAISSMESALSNFRIEGISTTLPFLRGVLKHPDFLNLKWTGMQMAYENRIQEVLENINTPEEEEQAALIAALALSTDSNASTIMASAEHGGFLWAMFKGNRKLQY</sequence>
<evidence type="ECO:0000256" key="4">
    <source>
        <dbReference type="PROSITE-ProRule" id="PRU00409"/>
    </source>
</evidence>
<dbReference type="Pfam" id="PF00289">
    <property type="entry name" value="Biotin_carb_N"/>
    <property type="match status" value="1"/>
</dbReference>
<dbReference type="Gene3D" id="3.30.470.20">
    <property type="entry name" value="ATP-grasp fold, B domain"/>
    <property type="match status" value="1"/>
</dbReference>
<dbReference type="AlphaFoldDB" id="A0A806JZR1"/>
<keyword evidence="3 4" id="KW-0067">ATP-binding</keyword>
<accession>A0A806JZR1</accession>
<dbReference type="InterPro" id="IPR005482">
    <property type="entry name" value="Biotin_COase_C"/>
</dbReference>
<dbReference type="GO" id="GO:0004075">
    <property type="term" value="F:biotin carboxylase activity"/>
    <property type="evidence" value="ECO:0007669"/>
    <property type="project" value="UniProtKB-EC"/>
</dbReference>
<evidence type="ECO:0000259" key="6">
    <source>
        <dbReference type="PROSITE" id="PS50979"/>
    </source>
</evidence>
<evidence type="ECO:0000256" key="2">
    <source>
        <dbReference type="ARBA" id="ARBA00022741"/>
    </source>
</evidence>
<dbReference type="GO" id="GO:0003989">
    <property type="term" value="F:acetyl-CoA carboxylase activity"/>
    <property type="evidence" value="ECO:0007669"/>
    <property type="project" value="UniProtKB-EC"/>
</dbReference>
<proteinExistence type="predicted"/>
<dbReference type="GO" id="GO:0005524">
    <property type="term" value="F:ATP binding"/>
    <property type="evidence" value="ECO:0007669"/>
    <property type="project" value="UniProtKB-UniRule"/>
</dbReference>
<reference evidence="7" key="1">
    <citation type="submission" date="2012-03" db="EMBL/GenBank/DDBJ databases">
        <title>Functional metagenomics reveals considerable lignocellulase gene clusters in the gut microbiome of a wood-feeding higher termite.</title>
        <authorList>
            <person name="Liu N."/>
        </authorList>
    </citation>
    <scope>NUCLEOTIDE SEQUENCE</scope>
</reference>
<organism evidence="7">
    <name type="scientific">uncultured bacterium contig00132</name>
    <dbReference type="NCBI Taxonomy" id="1181581"/>
    <lineage>
        <taxon>Bacteria</taxon>
        <taxon>environmental samples</taxon>
    </lineage>
</organism>
<evidence type="ECO:0000259" key="5">
    <source>
        <dbReference type="PROSITE" id="PS50975"/>
    </source>
</evidence>
<dbReference type="SMART" id="SM00878">
    <property type="entry name" value="Biotin_carb_C"/>
    <property type="match status" value="1"/>
</dbReference>
<evidence type="ECO:0000313" key="7">
    <source>
        <dbReference type="EMBL" id="AGS52772.1"/>
    </source>
</evidence>
<dbReference type="EC" id="6.4.1.2" evidence="7"/>